<name>A0AAI8YIQ7_9PEZI</name>
<dbReference type="AlphaFoldDB" id="A0AAI8YIQ7"/>
<organism evidence="2 3">
    <name type="scientific">Anthostomella pinea</name>
    <dbReference type="NCBI Taxonomy" id="933095"/>
    <lineage>
        <taxon>Eukaryota</taxon>
        <taxon>Fungi</taxon>
        <taxon>Dikarya</taxon>
        <taxon>Ascomycota</taxon>
        <taxon>Pezizomycotina</taxon>
        <taxon>Sordariomycetes</taxon>
        <taxon>Xylariomycetidae</taxon>
        <taxon>Xylariales</taxon>
        <taxon>Xylariaceae</taxon>
        <taxon>Anthostomella</taxon>
    </lineage>
</organism>
<evidence type="ECO:0000313" key="3">
    <source>
        <dbReference type="Proteomes" id="UP001295740"/>
    </source>
</evidence>
<reference evidence="2" key="1">
    <citation type="submission" date="2023-10" db="EMBL/GenBank/DDBJ databases">
        <authorList>
            <person name="Hackl T."/>
        </authorList>
    </citation>
    <scope>NUCLEOTIDE SEQUENCE</scope>
</reference>
<feature type="transmembrane region" description="Helical" evidence="1">
    <location>
        <begin position="49"/>
        <end position="68"/>
    </location>
</feature>
<protein>
    <submittedName>
        <fullName evidence="2">Uu.00g003420.m01.CDS01</fullName>
    </submittedName>
</protein>
<comment type="caution">
    <text evidence="2">The sequence shown here is derived from an EMBL/GenBank/DDBJ whole genome shotgun (WGS) entry which is preliminary data.</text>
</comment>
<sequence>MDSLNDICDIGNDYVTWCYTTVLLQMADMTRKVMTRQKAASPGEIFAEAGGYFAIVQFVCWIASGMAFQ</sequence>
<keyword evidence="3" id="KW-1185">Reference proteome</keyword>
<keyword evidence="1" id="KW-1133">Transmembrane helix</keyword>
<keyword evidence="1" id="KW-0472">Membrane</keyword>
<proteinExistence type="predicted"/>
<dbReference type="Proteomes" id="UP001295740">
    <property type="component" value="Unassembled WGS sequence"/>
</dbReference>
<dbReference type="EMBL" id="CAUWAG010000008">
    <property type="protein sequence ID" value="CAJ2506212.1"/>
    <property type="molecule type" value="Genomic_DNA"/>
</dbReference>
<gene>
    <name evidence="2" type="ORF">KHLLAP_LOCUS6680</name>
</gene>
<evidence type="ECO:0000313" key="2">
    <source>
        <dbReference type="EMBL" id="CAJ2506212.1"/>
    </source>
</evidence>
<accession>A0AAI8YIQ7</accession>
<keyword evidence="1" id="KW-0812">Transmembrane</keyword>
<evidence type="ECO:0000256" key="1">
    <source>
        <dbReference type="SAM" id="Phobius"/>
    </source>
</evidence>